<dbReference type="InterPro" id="IPR050266">
    <property type="entry name" value="AB_hydrolase_sf"/>
</dbReference>
<feature type="chain" id="PRO_5041921554" evidence="2">
    <location>
        <begin position="21"/>
        <end position="250"/>
    </location>
</feature>
<dbReference type="GO" id="GO:0016787">
    <property type="term" value="F:hydrolase activity"/>
    <property type="evidence" value="ECO:0007669"/>
    <property type="project" value="UniProtKB-KW"/>
</dbReference>
<name>A0AAE3YNW3_9ACTN</name>
<dbReference type="PANTHER" id="PTHR43798:SF31">
    <property type="entry name" value="AB HYDROLASE SUPERFAMILY PROTEIN YCLE"/>
    <property type="match status" value="1"/>
</dbReference>
<dbReference type="InterPro" id="IPR029058">
    <property type="entry name" value="AB_hydrolase_fold"/>
</dbReference>
<evidence type="ECO:0000256" key="1">
    <source>
        <dbReference type="ARBA" id="ARBA00022801"/>
    </source>
</evidence>
<keyword evidence="2" id="KW-0732">Signal</keyword>
<dbReference type="Gene3D" id="3.40.50.1820">
    <property type="entry name" value="alpha/beta hydrolase"/>
    <property type="match status" value="1"/>
</dbReference>
<dbReference type="Pfam" id="PF00561">
    <property type="entry name" value="Abhydrolase_1"/>
    <property type="match status" value="1"/>
</dbReference>
<evidence type="ECO:0000259" key="3">
    <source>
        <dbReference type="Pfam" id="PF00561"/>
    </source>
</evidence>
<keyword evidence="1" id="KW-0378">Hydrolase</keyword>
<dbReference type="GO" id="GO:0016020">
    <property type="term" value="C:membrane"/>
    <property type="evidence" value="ECO:0007669"/>
    <property type="project" value="TreeGrafter"/>
</dbReference>
<gene>
    <name evidence="4" type="ORF">J2S41_001974</name>
</gene>
<reference evidence="4" key="1">
    <citation type="submission" date="2023-07" db="EMBL/GenBank/DDBJ databases">
        <title>Sequencing the genomes of 1000 actinobacteria strains.</title>
        <authorList>
            <person name="Klenk H.-P."/>
        </authorList>
    </citation>
    <scope>NUCLEOTIDE SEQUENCE</scope>
    <source>
        <strain evidence="4">DSM 44707</strain>
    </source>
</reference>
<evidence type="ECO:0000313" key="4">
    <source>
        <dbReference type="EMBL" id="MDR7275196.1"/>
    </source>
</evidence>
<organism evidence="4 5">
    <name type="scientific">Catenuloplanes atrovinosus</name>
    <dbReference type="NCBI Taxonomy" id="137266"/>
    <lineage>
        <taxon>Bacteria</taxon>
        <taxon>Bacillati</taxon>
        <taxon>Actinomycetota</taxon>
        <taxon>Actinomycetes</taxon>
        <taxon>Micromonosporales</taxon>
        <taxon>Micromonosporaceae</taxon>
        <taxon>Catenuloplanes</taxon>
    </lineage>
</organism>
<protein>
    <submittedName>
        <fullName evidence="4">Pimeloyl-ACP methyl ester carboxylesterase</fullName>
    </submittedName>
</protein>
<proteinExistence type="predicted"/>
<accession>A0AAE3YNW3</accession>
<feature type="signal peptide" evidence="2">
    <location>
        <begin position="1"/>
        <end position="20"/>
    </location>
</feature>
<feature type="domain" description="AB hydrolase-1" evidence="3">
    <location>
        <begin position="46"/>
        <end position="163"/>
    </location>
</feature>
<evidence type="ECO:0000256" key="2">
    <source>
        <dbReference type="SAM" id="SignalP"/>
    </source>
</evidence>
<sequence length="250" mass="25765">MTRTIAACLAACVLTLTACGNESDWGTVTEAAGERQRVECRGTVTPAVVLVHGIGDRAGSASWSEVLDLLPDDRRVCRYDRPGAGDSPAPRASGRDGTALAAELDAVVAEAGAPVVLAGHSFGSYPVLIYTAAHRDRVAGVVLVDGVDPAFGLLPALGAGSWADVSMAKEGLALETVERQARDAVARPDVFAGLPLTVLRRGENATDAWIAAQQRLAGLSPRGELRVADGAGHQIPADDPDAVVAAITRS</sequence>
<dbReference type="EMBL" id="JAVDYB010000001">
    <property type="protein sequence ID" value="MDR7275196.1"/>
    <property type="molecule type" value="Genomic_DNA"/>
</dbReference>
<dbReference type="InterPro" id="IPR000073">
    <property type="entry name" value="AB_hydrolase_1"/>
</dbReference>
<dbReference type="Proteomes" id="UP001183643">
    <property type="component" value="Unassembled WGS sequence"/>
</dbReference>
<dbReference type="RefSeq" id="WP_310365861.1">
    <property type="nucleotide sequence ID" value="NZ_JAVDYB010000001.1"/>
</dbReference>
<dbReference type="PROSITE" id="PS51257">
    <property type="entry name" value="PROKAR_LIPOPROTEIN"/>
    <property type="match status" value="1"/>
</dbReference>
<comment type="caution">
    <text evidence="4">The sequence shown here is derived from an EMBL/GenBank/DDBJ whole genome shotgun (WGS) entry which is preliminary data.</text>
</comment>
<keyword evidence="5" id="KW-1185">Reference proteome</keyword>
<dbReference type="PANTHER" id="PTHR43798">
    <property type="entry name" value="MONOACYLGLYCEROL LIPASE"/>
    <property type="match status" value="1"/>
</dbReference>
<evidence type="ECO:0000313" key="5">
    <source>
        <dbReference type="Proteomes" id="UP001183643"/>
    </source>
</evidence>
<dbReference type="AlphaFoldDB" id="A0AAE3YNW3"/>
<dbReference type="SUPFAM" id="SSF53474">
    <property type="entry name" value="alpha/beta-Hydrolases"/>
    <property type="match status" value="1"/>
</dbReference>